<name>A0AAN8WSH1_HALRR</name>
<protein>
    <submittedName>
        <fullName evidence="2">Uncharacterized protein</fullName>
    </submittedName>
</protein>
<dbReference type="AlphaFoldDB" id="A0AAN8WSH1"/>
<dbReference type="Proteomes" id="UP001381693">
    <property type="component" value="Unassembled WGS sequence"/>
</dbReference>
<comment type="caution">
    <text evidence="2">The sequence shown here is derived from an EMBL/GenBank/DDBJ whole genome shotgun (WGS) entry which is preliminary data.</text>
</comment>
<keyword evidence="3" id="KW-1185">Reference proteome</keyword>
<proteinExistence type="predicted"/>
<evidence type="ECO:0000256" key="1">
    <source>
        <dbReference type="SAM" id="SignalP"/>
    </source>
</evidence>
<feature type="non-terminal residue" evidence="2">
    <location>
        <position position="60"/>
    </location>
</feature>
<feature type="chain" id="PRO_5042950347" evidence="1">
    <location>
        <begin position="17"/>
        <end position="60"/>
    </location>
</feature>
<keyword evidence="1" id="KW-0732">Signal</keyword>
<sequence>MKTLALVLALVGSTWGQTRPCVEVDQQLSLPCQCTVSSQNEISINCDNVAFTKDFPLLPF</sequence>
<accession>A0AAN8WSH1</accession>
<reference evidence="2 3" key="1">
    <citation type="submission" date="2023-11" db="EMBL/GenBank/DDBJ databases">
        <title>Halocaridina rubra genome assembly.</title>
        <authorList>
            <person name="Smith C."/>
        </authorList>
    </citation>
    <scope>NUCLEOTIDE SEQUENCE [LARGE SCALE GENOMIC DNA]</scope>
    <source>
        <strain evidence="2">EP-1</strain>
        <tissue evidence="2">Whole</tissue>
    </source>
</reference>
<organism evidence="2 3">
    <name type="scientific">Halocaridina rubra</name>
    <name type="common">Hawaiian red shrimp</name>
    <dbReference type="NCBI Taxonomy" id="373956"/>
    <lineage>
        <taxon>Eukaryota</taxon>
        <taxon>Metazoa</taxon>
        <taxon>Ecdysozoa</taxon>
        <taxon>Arthropoda</taxon>
        <taxon>Crustacea</taxon>
        <taxon>Multicrustacea</taxon>
        <taxon>Malacostraca</taxon>
        <taxon>Eumalacostraca</taxon>
        <taxon>Eucarida</taxon>
        <taxon>Decapoda</taxon>
        <taxon>Pleocyemata</taxon>
        <taxon>Caridea</taxon>
        <taxon>Atyoidea</taxon>
        <taxon>Atyidae</taxon>
        <taxon>Halocaridina</taxon>
    </lineage>
</organism>
<gene>
    <name evidence="2" type="ORF">SK128_004041</name>
</gene>
<evidence type="ECO:0000313" key="2">
    <source>
        <dbReference type="EMBL" id="KAK7071442.1"/>
    </source>
</evidence>
<evidence type="ECO:0000313" key="3">
    <source>
        <dbReference type="Proteomes" id="UP001381693"/>
    </source>
</evidence>
<dbReference type="EMBL" id="JAXCGZ010014550">
    <property type="protein sequence ID" value="KAK7071442.1"/>
    <property type="molecule type" value="Genomic_DNA"/>
</dbReference>
<feature type="signal peptide" evidence="1">
    <location>
        <begin position="1"/>
        <end position="16"/>
    </location>
</feature>